<dbReference type="AlphaFoldDB" id="A0A0F9H889"/>
<evidence type="ECO:0000313" key="1">
    <source>
        <dbReference type="EMBL" id="KKL99211.1"/>
    </source>
</evidence>
<gene>
    <name evidence="1" type="ORF">LCGC14_1816690</name>
</gene>
<proteinExistence type="predicted"/>
<sequence length="56" mass="6584">MTHHRCPDHDEPLVVIESLGVEIPVTRYRCPQGEEWEYGMLGSWEMTWRRLEVDGG</sequence>
<dbReference type="EMBL" id="LAZR01017730">
    <property type="protein sequence ID" value="KKL99211.1"/>
    <property type="molecule type" value="Genomic_DNA"/>
</dbReference>
<name>A0A0F9H889_9ZZZZ</name>
<comment type="caution">
    <text evidence="1">The sequence shown here is derived from an EMBL/GenBank/DDBJ whole genome shotgun (WGS) entry which is preliminary data.</text>
</comment>
<protein>
    <submittedName>
        <fullName evidence="1">Uncharacterized protein</fullName>
    </submittedName>
</protein>
<organism evidence="1">
    <name type="scientific">marine sediment metagenome</name>
    <dbReference type="NCBI Taxonomy" id="412755"/>
    <lineage>
        <taxon>unclassified sequences</taxon>
        <taxon>metagenomes</taxon>
        <taxon>ecological metagenomes</taxon>
    </lineage>
</organism>
<reference evidence="1" key="1">
    <citation type="journal article" date="2015" name="Nature">
        <title>Complex archaea that bridge the gap between prokaryotes and eukaryotes.</title>
        <authorList>
            <person name="Spang A."/>
            <person name="Saw J.H."/>
            <person name="Jorgensen S.L."/>
            <person name="Zaremba-Niedzwiedzka K."/>
            <person name="Martijn J."/>
            <person name="Lind A.E."/>
            <person name="van Eijk R."/>
            <person name="Schleper C."/>
            <person name="Guy L."/>
            <person name="Ettema T.J."/>
        </authorList>
    </citation>
    <scope>NUCLEOTIDE SEQUENCE</scope>
</reference>
<accession>A0A0F9H889</accession>